<dbReference type="EMBL" id="LR746267">
    <property type="protein sequence ID" value="CAA7394413.1"/>
    <property type="molecule type" value="Genomic_DNA"/>
</dbReference>
<accession>A0A7I8K9Q0</accession>
<name>A0A7I8K9Q0_SPIIN</name>
<organism evidence="1 2">
    <name type="scientific">Spirodela intermedia</name>
    <name type="common">Intermediate duckweed</name>
    <dbReference type="NCBI Taxonomy" id="51605"/>
    <lineage>
        <taxon>Eukaryota</taxon>
        <taxon>Viridiplantae</taxon>
        <taxon>Streptophyta</taxon>
        <taxon>Embryophyta</taxon>
        <taxon>Tracheophyta</taxon>
        <taxon>Spermatophyta</taxon>
        <taxon>Magnoliopsida</taxon>
        <taxon>Liliopsida</taxon>
        <taxon>Araceae</taxon>
        <taxon>Lemnoideae</taxon>
        <taxon>Spirodela</taxon>
    </lineage>
</organism>
<reference evidence="1" key="1">
    <citation type="submission" date="2020-02" db="EMBL/GenBank/DDBJ databases">
        <authorList>
            <person name="Scholz U."/>
            <person name="Mascher M."/>
            <person name="Fiebig A."/>
        </authorList>
    </citation>
    <scope>NUCLEOTIDE SEQUENCE</scope>
</reference>
<proteinExistence type="predicted"/>
<gene>
    <name evidence="1" type="ORF">SI8410_04005074</name>
</gene>
<keyword evidence="2" id="KW-1185">Reference proteome</keyword>
<protein>
    <submittedName>
        <fullName evidence="1">Uncharacterized protein</fullName>
    </submittedName>
</protein>
<dbReference type="AlphaFoldDB" id="A0A7I8K9Q0"/>
<evidence type="ECO:0000313" key="2">
    <source>
        <dbReference type="Proteomes" id="UP000663760"/>
    </source>
</evidence>
<evidence type="ECO:0000313" key="1">
    <source>
        <dbReference type="EMBL" id="CAA7394413.1"/>
    </source>
</evidence>
<sequence length="50" mass="5696">MAHSFAEQIIKKWALIIGGKRDMSPPFHELEATEETLPSHMKDPGFHYTA</sequence>
<dbReference type="Proteomes" id="UP000663760">
    <property type="component" value="Chromosome 4"/>
</dbReference>